<proteinExistence type="predicted"/>
<dbReference type="RefSeq" id="WP_207292296.1">
    <property type="nucleotide sequence ID" value="NZ_CP071383.1"/>
</dbReference>
<sequence length="385" mass="43476">MAMGFERCRKCRGKGEGIFDCQNCSGTGREPKEGKPFGQCHTCYGDGEYEQVCPACFGLGEIYSPTALPDDSKYIDGLETMKTSDIINIATEQLLNLESREFDVITVSKPVSPDAAVNLAKIISKLSPIVGNLIEFHTCDYLNSQDTYAELGHWVRQDPGFPDTIFVSDEITPTPGFEIKAWFPLATEITARFKDSQNHFSEDQTYVAMLAWLPEYLIFGKPKVIDIVIVSAMSVARARDLHYHRPPDYIVLEPEDTTLRTGNLQQTNTNGYKFQGTQEQFIEAQQLVASWQPHAQEYSPTPEYQEMLRTLIARYPYRLDTNFAKMDRIVHPQIEEFKTRVHNTRFHGKTIGAWNKLLSKGNESEILIALSDTFGISDDGDTAVE</sequence>
<name>A0ABX8JW18_9ENTR</name>
<evidence type="ECO:0000313" key="2">
    <source>
        <dbReference type="Proteomes" id="UP000683497"/>
    </source>
</evidence>
<protein>
    <recommendedName>
        <fullName evidence="3">CR-type domain-containing protein</fullName>
    </recommendedName>
</protein>
<gene>
    <name evidence="1" type="ORF">KQ929_04200</name>
</gene>
<dbReference type="Proteomes" id="UP000683497">
    <property type="component" value="Chromosome"/>
</dbReference>
<accession>A0ABX8JW18</accession>
<reference evidence="1 2" key="1">
    <citation type="submission" date="2021-06" db="EMBL/GenBank/DDBJ databases">
        <title>Leclercia pneumoniae sp. nov.</title>
        <authorList>
            <person name="Hoenemann M."/>
            <person name="Viehweger A."/>
            <person name="Dietze N."/>
        </authorList>
    </citation>
    <scope>NUCLEOTIDE SEQUENCE [LARGE SCALE GENOMIC DNA]</scope>
    <source>
        <strain evidence="2">49125</strain>
    </source>
</reference>
<dbReference type="EMBL" id="CP076838">
    <property type="protein sequence ID" value="QWW80460.1"/>
    <property type="molecule type" value="Genomic_DNA"/>
</dbReference>
<organism evidence="1 2">
    <name type="scientific">Leclercia pneumoniae</name>
    <dbReference type="NCBI Taxonomy" id="2815358"/>
    <lineage>
        <taxon>Bacteria</taxon>
        <taxon>Pseudomonadati</taxon>
        <taxon>Pseudomonadota</taxon>
        <taxon>Gammaproteobacteria</taxon>
        <taxon>Enterobacterales</taxon>
        <taxon>Enterobacteriaceae</taxon>
        <taxon>Leclercia</taxon>
    </lineage>
</organism>
<evidence type="ECO:0000313" key="1">
    <source>
        <dbReference type="EMBL" id="QWW80460.1"/>
    </source>
</evidence>
<evidence type="ECO:0008006" key="3">
    <source>
        <dbReference type="Google" id="ProtNLM"/>
    </source>
</evidence>
<keyword evidence="2" id="KW-1185">Reference proteome</keyword>